<dbReference type="InterPro" id="IPR007627">
    <property type="entry name" value="RNA_pol_sigma70_r2"/>
</dbReference>
<dbReference type="PANTHER" id="PTHR30385">
    <property type="entry name" value="SIGMA FACTOR F FLAGELLAR"/>
    <property type="match status" value="1"/>
</dbReference>
<dbReference type="InterPro" id="IPR013325">
    <property type="entry name" value="RNA_pol_sigma_r2"/>
</dbReference>
<dbReference type="PANTHER" id="PTHR30385:SF4">
    <property type="entry name" value="RNA POLYMERASE SIGMA-E FACTOR"/>
    <property type="match status" value="1"/>
</dbReference>
<dbReference type="NCBIfam" id="TIGR02937">
    <property type="entry name" value="sigma70-ECF"/>
    <property type="match status" value="1"/>
</dbReference>
<dbReference type="EMBL" id="JTHE03000116">
    <property type="protein sequence ID" value="MCM1985198.1"/>
    <property type="molecule type" value="Genomic_DNA"/>
</dbReference>
<feature type="domain" description="RNA polymerase sigma-70 region 2" evidence="6">
    <location>
        <begin position="30"/>
        <end position="99"/>
    </location>
</feature>
<dbReference type="AlphaFoldDB" id="A0ABD4T9R8"/>
<comment type="caution">
    <text evidence="8">The sequence shown here is derived from an EMBL/GenBank/DDBJ whole genome shotgun (WGS) entry which is preliminary data.</text>
</comment>
<evidence type="ECO:0000256" key="4">
    <source>
        <dbReference type="ARBA" id="ARBA00023163"/>
    </source>
</evidence>
<dbReference type="Gene3D" id="1.20.120.1810">
    <property type="match status" value="1"/>
</dbReference>
<accession>A0ABD4T9R8</accession>
<dbReference type="GO" id="GO:0003677">
    <property type="term" value="F:DNA binding"/>
    <property type="evidence" value="ECO:0007669"/>
    <property type="project" value="UniProtKB-KW"/>
</dbReference>
<organism evidence="8 9">
    <name type="scientific">Lyngbya confervoides BDU141951</name>
    <dbReference type="NCBI Taxonomy" id="1574623"/>
    <lineage>
        <taxon>Bacteria</taxon>
        <taxon>Bacillati</taxon>
        <taxon>Cyanobacteriota</taxon>
        <taxon>Cyanophyceae</taxon>
        <taxon>Oscillatoriophycideae</taxon>
        <taxon>Oscillatoriales</taxon>
        <taxon>Microcoleaceae</taxon>
        <taxon>Lyngbya</taxon>
    </lineage>
</organism>
<evidence type="ECO:0000259" key="5">
    <source>
        <dbReference type="Pfam" id="PF04539"/>
    </source>
</evidence>
<evidence type="ECO:0000256" key="2">
    <source>
        <dbReference type="ARBA" id="ARBA00023082"/>
    </source>
</evidence>
<sequence length="266" mass="30272">MAYQTSLQSRSIEMLVAYRQNPSVQLRNRLVRLNMGLVRKVAHRLAHQCAEPYEDLEQCGYLGLITAIERFDPTQGFAFSSFAVPYIRGEILHFLRDRSNPVRIPRRWQQLSRDGEKKRQALMINLGRQPSEAEIAQALEISLDEWRSVKLAAANRNPLSLNAQVSMGGHQSSDSSMTLGDTLMDAHAQLRQMNEEDRLELQHAMAQLEDKTREMIESVFFQQMSRQEVAKKIGVSPVTVTRRIKKGVEELVQLLHQPAPPAEAQA</sequence>
<dbReference type="InterPro" id="IPR036388">
    <property type="entry name" value="WH-like_DNA-bd_sf"/>
</dbReference>
<dbReference type="GO" id="GO:0016987">
    <property type="term" value="F:sigma factor activity"/>
    <property type="evidence" value="ECO:0007669"/>
    <property type="project" value="UniProtKB-KW"/>
</dbReference>
<dbReference type="Gene3D" id="1.10.10.10">
    <property type="entry name" value="Winged helix-like DNA-binding domain superfamily/Winged helix DNA-binding domain"/>
    <property type="match status" value="2"/>
</dbReference>
<evidence type="ECO:0000313" key="9">
    <source>
        <dbReference type="Proteomes" id="UP000031561"/>
    </source>
</evidence>
<keyword evidence="3" id="KW-0238">DNA-binding</keyword>
<keyword evidence="9" id="KW-1185">Reference proteome</keyword>
<protein>
    <submittedName>
        <fullName evidence="8">RNA polymerase sigma factor SigF</fullName>
    </submittedName>
</protein>
<evidence type="ECO:0000259" key="7">
    <source>
        <dbReference type="Pfam" id="PF08281"/>
    </source>
</evidence>
<dbReference type="SUPFAM" id="SSF88659">
    <property type="entry name" value="Sigma3 and sigma4 domains of RNA polymerase sigma factors"/>
    <property type="match status" value="2"/>
</dbReference>
<dbReference type="Pfam" id="PF04542">
    <property type="entry name" value="Sigma70_r2"/>
    <property type="match status" value="1"/>
</dbReference>
<dbReference type="NCBIfam" id="NF005644">
    <property type="entry name" value="PRK07408.1"/>
    <property type="match status" value="1"/>
</dbReference>
<feature type="domain" description="RNA polymerase sigma factor 70 region 4 type 2" evidence="7">
    <location>
        <begin position="199"/>
        <end position="251"/>
    </location>
</feature>
<dbReference type="InterPro" id="IPR013324">
    <property type="entry name" value="RNA_pol_sigma_r3/r4-like"/>
</dbReference>
<evidence type="ECO:0000259" key="6">
    <source>
        <dbReference type="Pfam" id="PF04542"/>
    </source>
</evidence>
<evidence type="ECO:0000256" key="1">
    <source>
        <dbReference type="ARBA" id="ARBA00023015"/>
    </source>
</evidence>
<dbReference type="SUPFAM" id="SSF88946">
    <property type="entry name" value="Sigma2 domain of RNA polymerase sigma factors"/>
    <property type="match status" value="1"/>
</dbReference>
<dbReference type="InterPro" id="IPR007624">
    <property type="entry name" value="RNA_pol_sigma70_r3"/>
</dbReference>
<dbReference type="RefSeq" id="WP_166277958.1">
    <property type="nucleotide sequence ID" value="NZ_JTHE03000116.1"/>
</dbReference>
<gene>
    <name evidence="8" type="ORF">QQ91_0020485</name>
</gene>
<dbReference type="InterPro" id="IPR013249">
    <property type="entry name" value="RNA_pol_sigma70_r4_t2"/>
</dbReference>
<reference evidence="8 9" key="1">
    <citation type="journal article" date="2015" name="Genome Announc.">
        <title>Draft Genome Sequence of Filamentous Marine Cyanobacterium Lyngbya confervoides Strain BDU141951.</title>
        <authorList>
            <person name="Chandrababunaidu M.M."/>
            <person name="Sen D."/>
            <person name="Tripathy S."/>
        </authorList>
    </citation>
    <scope>NUCLEOTIDE SEQUENCE [LARGE SCALE GENOMIC DNA]</scope>
    <source>
        <strain evidence="8 9">BDU141951</strain>
    </source>
</reference>
<name>A0ABD4T9R8_9CYAN</name>
<dbReference type="Proteomes" id="UP000031561">
    <property type="component" value="Unassembled WGS sequence"/>
</dbReference>
<dbReference type="Pfam" id="PF08281">
    <property type="entry name" value="Sigma70_r4_2"/>
    <property type="match status" value="1"/>
</dbReference>
<evidence type="ECO:0000256" key="3">
    <source>
        <dbReference type="ARBA" id="ARBA00023125"/>
    </source>
</evidence>
<evidence type="ECO:0000313" key="8">
    <source>
        <dbReference type="EMBL" id="MCM1985198.1"/>
    </source>
</evidence>
<keyword evidence="1" id="KW-0805">Transcription regulation</keyword>
<dbReference type="InterPro" id="IPR014284">
    <property type="entry name" value="RNA_pol_sigma-70_dom"/>
</dbReference>
<keyword evidence="4" id="KW-0804">Transcription</keyword>
<keyword evidence="2" id="KW-0731">Sigma factor</keyword>
<dbReference type="Pfam" id="PF04539">
    <property type="entry name" value="Sigma70_r3"/>
    <property type="match status" value="1"/>
</dbReference>
<proteinExistence type="predicted"/>
<feature type="domain" description="RNA polymerase sigma-70 region 3" evidence="5">
    <location>
        <begin position="122"/>
        <end position="173"/>
    </location>
</feature>